<keyword evidence="1" id="KW-0472">Membrane</keyword>
<keyword evidence="1" id="KW-1133">Transmembrane helix</keyword>
<accession>A0A1X0RQR6</accession>
<protein>
    <submittedName>
        <fullName evidence="2">Uncharacterized protein</fullName>
    </submittedName>
</protein>
<organism evidence="2 3">
    <name type="scientific">Rhizopus microsporus</name>
    <dbReference type="NCBI Taxonomy" id="58291"/>
    <lineage>
        <taxon>Eukaryota</taxon>
        <taxon>Fungi</taxon>
        <taxon>Fungi incertae sedis</taxon>
        <taxon>Mucoromycota</taxon>
        <taxon>Mucoromycotina</taxon>
        <taxon>Mucoromycetes</taxon>
        <taxon>Mucorales</taxon>
        <taxon>Mucorineae</taxon>
        <taxon>Rhizopodaceae</taxon>
        <taxon>Rhizopus</taxon>
    </lineage>
</organism>
<reference evidence="2 3" key="1">
    <citation type="journal article" date="2016" name="Proc. Natl. Acad. Sci. U.S.A.">
        <title>Lipid metabolic changes in an early divergent fungus govern the establishment of a mutualistic symbiosis with endobacteria.</title>
        <authorList>
            <person name="Lastovetsky O.A."/>
            <person name="Gaspar M.L."/>
            <person name="Mondo S.J."/>
            <person name="LaButti K.M."/>
            <person name="Sandor L."/>
            <person name="Grigoriev I.V."/>
            <person name="Henry S.A."/>
            <person name="Pawlowska T.E."/>
        </authorList>
    </citation>
    <scope>NUCLEOTIDE SEQUENCE [LARGE SCALE GENOMIC DNA]</scope>
    <source>
        <strain evidence="2 3">ATCC 11559</strain>
    </source>
</reference>
<sequence>MYKHIFIHLYILCLQVGISKASCLSLSMAKICLRFLLFFADLYALFLNGFFSINKLNGPK</sequence>
<name>A0A1X0RQR6_RHIZD</name>
<feature type="transmembrane region" description="Helical" evidence="1">
    <location>
        <begin position="31"/>
        <end position="51"/>
    </location>
</feature>
<proteinExistence type="predicted"/>
<dbReference type="EMBL" id="KV921477">
    <property type="protein sequence ID" value="ORE14339.1"/>
    <property type="molecule type" value="Genomic_DNA"/>
</dbReference>
<dbReference type="Proteomes" id="UP000242381">
    <property type="component" value="Unassembled WGS sequence"/>
</dbReference>
<evidence type="ECO:0000313" key="3">
    <source>
        <dbReference type="Proteomes" id="UP000242381"/>
    </source>
</evidence>
<gene>
    <name evidence="2" type="ORF">BCV71DRAFT_53535</name>
</gene>
<evidence type="ECO:0000313" key="2">
    <source>
        <dbReference type="EMBL" id="ORE14339.1"/>
    </source>
</evidence>
<evidence type="ECO:0000256" key="1">
    <source>
        <dbReference type="SAM" id="Phobius"/>
    </source>
</evidence>
<keyword evidence="1" id="KW-0812">Transmembrane</keyword>
<dbReference type="AlphaFoldDB" id="A0A1X0RQR6"/>